<reference evidence="2 3" key="1">
    <citation type="submission" date="2023-08" db="EMBL/GenBank/DDBJ databases">
        <title>Black Yeasts Isolated from many extreme environments.</title>
        <authorList>
            <person name="Coleine C."/>
            <person name="Stajich J.E."/>
            <person name="Selbmann L."/>
        </authorList>
    </citation>
    <scope>NUCLEOTIDE SEQUENCE [LARGE SCALE GENOMIC DNA]</scope>
    <source>
        <strain evidence="2 3">CCFEE 5935</strain>
    </source>
</reference>
<evidence type="ECO:0000256" key="1">
    <source>
        <dbReference type="SAM" id="Phobius"/>
    </source>
</evidence>
<dbReference type="Proteomes" id="UP001337655">
    <property type="component" value="Unassembled WGS sequence"/>
</dbReference>
<feature type="transmembrane region" description="Helical" evidence="1">
    <location>
        <begin position="244"/>
        <end position="262"/>
    </location>
</feature>
<evidence type="ECO:0000313" key="3">
    <source>
        <dbReference type="Proteomes" id="UP001337655"/>
    </source>
</evidence>
<dbReference type="RefSeq" id="XP_064662254.1">
    <property type="nucleotide sequence ID" value="XM_064799499.1"/>
</dbReference>
<keyword evidence="3" id="KW-1185">Reference proteome</keyword>
<evidence type="ECO:0000313" key="2">
    <source>
        <dbReference type="EMBL" id="KAK5173559.1"/>
    </source>
</evidence>
<gene>
    <name evidence="2" type="ORF">LTR77_002240</name>
</gene>
<feature type="transmembrane region" description="Helical" evidence="1">
    <location>
        <begin position="110"/>
        <end position="130"/>
    </location>
</feature>
<feature type="transmembrane region" description="Helical" evidence="1">
    <location>
        <begin position="220"/>
        <end position="238"/>
    </location>
</feature>
<feature type="transmembrane region" description="Helical" evidence="1">
    <location>
        <begin position="136"/>
        <end position="155"/>
    </location>
</feature>
<proteinExistence type="predicted"/>
<sequence length="345" mass="39272">MTLTWLKNWQPFQIDALGLVTLLGAEQVNKALGCFIAHPVSDYLPLLAAFVVAGDSFNEPIPGFQLYNVTDGIVAYDISPWFSRWLFMQDLTWNSTYLSVHFSRTRRLRWPTICSLACGLVVNGTLIAVAAVMGDWWGLANASALAISVIVRRYLLEERAKGLRQNWYKENHETWANVDVKCLVLTPAGQAVTIYAPRGIITEVILTEPKVKRKTRYRTVRIVGWIGFFCHIVALGMASLVNQMISVFVLIVSTWSAIYAIGTDHSVVAGKLRIERHDGDTDMESRSRVYRRLDLTAEEVESLLGWSLMPPRLKQDWWRRYYGLKDTDRQRFKQWRTSVAGVVKA</sequence>
<accession>A0AAV9PIY5</accession>
<dbReference type="EMBL" id="JAVRRT010000003">
    <property type="protein sequence ID" value="KAK5173559.1"/>
    <property type="molecule type" value="Genomic_DNA"/>
</dbReference>
<name>A0AAV9PIY5_9PEZI</name>
<comment type="caution">
    <text evidence="2">The sequence shown here is derived from an EMBL/GenBank/DDBJ whole genome shotgun (WGS) entry which is preliminary data.</text>
</comment>
<keyword evidence="1" id="KW-1133">Transmembrane helix</keyword>
<protein>
    <submittedName>
        <fullName evidence="2">Uncharacterized protein</fullName>
    </submittedName>
</protein>
<keyword evidence="1" id="KW-0812">Transmembrane</keyword>
<organism evidence="2 3">
    <name type="scientific">Saxophila tyrrhenica</name>
    <dbReference type="NCBI Taxonomy" id="1690608"/>
    <lineage>
        <taxon>Eukaryota</taxon>
        <taxon>Fungi</taxon>
        <taxon>Dikarya</taxon>
        <taxon>Ascomycota</taxon>
        <taxon>Pezizomycotina</taxon>
        <taxon>Dothideomycetes</taxon>
        <taxon>Dothideomycetidae</taxon>
        <taxon>Mycosphaerellales</taxon>
        <taxon>Extremaceae</taxon>
        <taxon>Saxophila</taxon>
    </lineage>
</organism>
<dbReference type="GeneID" id="89923587"/>
<keyword evidence="1" id="KW-0472">Membrane</keyword>
<dbReference type="AlphaFoldDB" id="A0AAV9PIY5"/>